<evidence type="ECO:0000313" key="3">
    <source>
        <dbReference type="Proteomes" id="UP000815677"/>
    </source>
</evidence>
<dbReference type="EMBL" id="DF847509">
    <property type="protein sequence ID" value="GAT52015.1"/>
    <property type="molecule type" value="Genomic_DNA"/>
</dbReference>
<feature type="compositionally biased region" description="Polar residues" evidence="1">
    <location>
        <begin position="635"/>
        <end position="649"/>
    </location>
</feature>
<feature type="compositionally biased region" description="Low complexity" evidence="1">
    <location>
        <begin position="603"/>
        <end position="619"/>
    </location>
</feature>
<evidence type="ECO:0000313" key="2">
    <source>
        <dbReference type="EMBL" id="GAT52015.1"/>
    </source>
</evidence>
<organism evidence="2 3">
    <name type="scientific">Mycena chlorophos</name>
    <name type="common">Agaric fungus</name>
    <name type="synonym">Agaricus chlorophos</name>
    <dbReference type="NCBI Taxonomy" id="658473"/>
    <lineage>
        <taxon>Eukaryota</taxon>
        <taxon>Fungi</taxon>
        <taxon>Dikarya</taxon>
        <taxon>Basidiomycota</taxon>
        <taxon>Agaricomycotina</taxon>
        <taxon>Agaricomycetes</taxon>
        <taxon>Agaricomycetidae</taxon>
        <taxon>Agaricales</taxon>
        <taxon>Marasmiineae</taxon>
        <taxon>Mycenaceae</taxon>
        <taxon>Mycena</taxon>
    </lineage>
</organism>
<dbReference type="Proteomes" id="UP000815677">
    <property type="component" value="Unassembled WGS sequence"/>
</dbReference>
<feature type="compositionally biased region" description="Low complexity" evidence="1">
    <location>
        <begin position="444"/>
        <end position="453"/>
    </location>
</feature>
<name>A0ABQ0LLR8_MYCCL</name>
<feature type="region of interest" description="Disordered" evidence="1">
    <location>
        <begin position="635"/>
        <end position="696"/>
    </location>
</feature>
<feature type="region of interest" description="Disordered" evidence="1">
    <location>
        <begin position="498"/>
        <end position="534"/>
    </location>
</feature>
<keyword evidence="3" id="KW-1185">Reference proteome</keyword>
<gene>
    <name evidence="2" type="ORF">MCHLO_09104</name>
</gene>
<feature type="compositionally biased region" description="Polar residues" evidence="1">
    <location>
        <begin position="558"/>
        <end position="585"/>
    </location>
</feature>
<sequence>MCSSSLFAIPLTCFVVPPHSAKPKLPSSRFKAFASLLKKSARQPKTATVQQAALSSVTGLASLGGAAVPTTGTALDVAVALVAESVACVESPADVAGSIPAFGHPELECVVVFEEVQPVQEVEIVVELQIAELEVVEEIVAEPAYGQIEQFLSSPSFPTVAVTTVDSVLAELKEATVDAQKMGVLMQIIEEIKSDPPVTIENEECVPAHNAEGEKIKEDGDFSVPLPAAFNAISAPLVLANAAPCNVEPTTNPTIISAALATTPTIPCFAPEADLELPLDIPDVDFAAIFTNIKVLQLADPGLVIAKLEDRVLSLEHDKAALIARVGSLEARNGTLEARANSFEARIAFLETAIHNTTHQPAAPPGARLPPAAPLPPPLPTVLVTGPPTAAITASALQSATARLVKVDKGNDTPSPSRGLLVTVEALKGVKLKRVPQPDAVSETTGSTTGPSPCSLSKTAGAPNIDVNELKAKLPPRIPSEASRKELSNALKVESAAFASTSQTNSPSRLRRKPLSDAPNSAQRTSASAESLPTAPSFVSITASILSNLFRSRRTHSPQESTLETRTSSSAQSLARTQSSISAASISRPYVLHSVPRREGPKSAEATTTTKPTSPTKFPALRKAFAPITNLVPSTTRALPSSRNLTPTEVASRGLWGGSVKRGKKHEKGDHPVGTQTNEASNKKHGAEKKERKTAN</sequence>
<accession>A0ABQ0LLR8</accession>
<reference evidence="2" key="1">
    <citation type="submission" date="2014-09" db="EMBL/GenBank/DDBJ databases">
        <title>Genome sequence of the luminous mushroom Mycena chlorophos for searching fungal bioluminescence genes.</title>
        <authorList>
            <person name="Tanaka Y."/>
            <person name="Kasuga D."/>
            <person name="Oba Y."/>
            <person name="Hase S."/>
            <person name="Sato K."/>
            <person name="Oba Y."/>
            <person name="Sakakibara Y."/>
        </authorList>
    </citation>
    <scope>NUCLEOTIDE SEQUENCE</scope>
</reference>
<feature type="region of interest" description="Disordered" evidence="1">
    <location>
        <begin position="435"/>
        <end position="462"/>
    </location>
</feature>
<feature type="compositionally biased region" description="Polar residues" evidence="1">
    <location>
        <begin position="518"/>
        <end position="531"/>
    </location>
</feature>
<feature type="compositionally biased region" description="Polar residues" evidence="1">
    <location>
        <begin position="498"/>
        <end position="508"/>
    </location>
</feature>
<protein>
    <submittedName>
        <fullName evidence="2">Uncharacterized protein</fullName>
    </submittedName>
</protein>
<evidence type="ECO:0000256" key="1">
    <source>
        <dbReference type="SAM" id="MobiDB-lite"/>
    </source>
</evidence>
<proteinExistence type="predicted"/>
<feature type="region of interest" description="Disordered" evidence="1">
    <location>
        <begin position="552"/>
        <end position="619"/>
    </location>
</feature>